<protein>
    <submittedName>
        <fullName evidence="2">Uncharacterized protein</fullName>
    </submittedName>
</protein>
<gene>
    <name evidence="2" type="ORF">A4V15_22085</name>
</gene>
<proteinExistence type="predicted"/>
<reference evidence="2 3" key="1">
    <citation type="submission" date="2016-04" db="EMBL/GenBank/DDBJ databases">
        <title>Draft Genome Sequences of Staphylococcus capitis Strain H36, S. capitis Strain H65, S. cohnii Strain H62, S. hominis Strain H69, Mycobacterium iranicum Strain H39, Plantibacter sp. Strain H53, Pseudomonas oryzihabitans Strain H72, and Microbacterium sp. Strain H83, isolated from residential settings.</title>
        <authorList>
            <person name="Lymperopoulou D."/>
            <person name="Adams R.I."/>
            <person name="Lindow S."/>
            <person name="Coil D.A."/>
            <person name="Jospin G."/>
            <person name="Eisen J.A."/>
        </authorList>
    </citation>
    <scope>NUCLEOTIDE SEQUENCE [LARGE SCALE GENOMIC DNA]</scope>
    <source>
        <strain evidence="2 3">H72</strain>
    </source>
</reference>
<evidence type="ECO:0000313" key="3">
    <source>
        <dbReference type="Proteomes" id="UP000078356"/>
    </source>
</evidence>
<keyword evidence="1" id="KW-0472">Membrane</keyword>
<dbReference type="RefSeq" id="WP_064308562.1">
    <property type="nucleotide sequence ID" value="NZ_LWCR01000030.1"/>
</dbReference>
<feature type="transmembrane region" description="Helical" evidence="1">
    <location>
        <begin position="12"/>
        <end position="34"/>
    </location>
</feature>
<dbReference type="Proteomes" id="UP000078356">
    <property type="component" value="Unassembled WGS sequence"/>
</dbReference>
<sequence length="165" mass="19225">MGIEALGEWLVGLSWTQIIPSGAITAVIGAVWGWRKERSRHSEDLRERIRLLVQASRSDLTDAELRWENVYGRVAHSLVQMSEKPMMLSQLRKIQKEVFETPRAAADEIHGILHEEGRISIKQLESTHRRIRKVYDDQVLSLKRFNAQMDGFERKLKNPLMPWIR</sequence>
<keyword evidence="1" id="KW-0812">Transmembrane</keyword>
<evidence type="ECO:0000313" key="2">
    <source>
        <dbReference type="EMBL" id="OAN27118.1"/>
    </source>
</evidence>
<keyword evidence="1" id="KW-1133">Transmembrane helix</keyword>
<organism evidence="2 3">
    <name type="scientific">Pseudomonas oryzihabitans</name>
    <dbReference type="NCBI Taxonomy" id="47885"/>
    <lineage>
        <taxon>Bacteria</taxon>
        <taxon>Pseudomonadati</taxon>
        <taxon>Pseudomonadota</taxon>
        <taxon>Gammaproteobacteria</taxon>
        <taxon>Pseudomonadales</taxon>
        <taxon>Pseudomonadaceae</taxon>
        <taxon>Pseudomonas</taxon>
    </lineage>
</organism>
<dbReference type="EMBL" id="LWCR01000030">
    <property type="protein sequence ID" value="OAN27118.1"/>
    <property type="molecule type" value="Genomic_DNA"/>
</dbReference>
<comment type="caution">
    <text evidence="2">The sequence shown here is derived from an EMBL/GenBank/DDBJ whole genome shotgun (WGS) entry which is preliminary data.</text>
</comment>
<evidence type="ECO:0000256" key="1">
    <source>
        <dbReference type="SAM" id="Phobius"/>
    </source>
</evidence>
<name>A0A178LCC7_9PSED</name>
<dbReference type="AlphaFoldDB" id="A0A178LCC7"/>
<accession>A0A178LCC7</accession>